<organism evidence="2 3">
    <name type="scientific">Actinoplanes xinjiangensis</name>
    <dbReference type="NCBI Taxonomy" id="512350"/>
    <lineage>
        <taxon>Bacteria</taxon>
        <taxon>Bacillati</taxon>
        <taxon>Actinomycetota</taxon>
        <taxon>Actinomycetes</taxon>
        <taxon>Micromonosporales</taxon>
        <taxon>Micromonosporaceae</taxon>
        <taxon>Actinoplanes</taxon>
    </lineage>
</organism>
<dbReference type="EMBL" id="QGGR01000033">
    <property type="protein sequence ID" value="PWK31504.1"/>
    <property type="molecule type" value="Genomic_DNA"/>
</dbReference>
<gene>
    <name evidence="2" type="ORF">BC793_13343</name>
</gene>
<feature type="signal peptide" evidence="1">
    <location>
        <begin position="1"/>
        <end position="26"/>
    </location>
</feature>
<reference evidence="2 3" key="1">
    <citation type="submission" date="2018-05" db="EMBL/GenBank/DDBJ databases">
        <title>Genomic Encyclopedia of Archaeal and Bacterial Type Strains, Phase II (KMG-II): from individual species to whole genera.</title>
        <authorList>
            <person name="Goeker M."/>
        </authorList>
    </citation>
    <scope>NUCLEOTIDE SEQUENCE [LARGE SCALE GENOMIC DNA]</scope>
    <source>
        <strain evidence="2 3">DSM 45184</strain>
    </source>
</reference>
<dbReference type="AlphaFoldDB" id="A0A316F4G0"/>
<evidence type="ECO:0000256" key="1">
    <source>
        <dbReference type="SAM" id="SignalP"/>
    </source>
</evidence>
<comment type="caution">
    <text evidence="2">The sequence shown here is derived from an EMBL/GenBank/DDBJ whole genome shotgun (WGS) entry which is preliminary data.</text>
</comment>
<dbReference type="Proteomes" id="UP000245697">
    <property type="component" value="Unassembled WGS sequence"/>
</dbReference>
<name>A0A316F4G0_9ACTN</name>
<keyword evidence="1" id="KW-0732">Signal</keyword>
<evidence type="ECO:0000313" key="2">
    <source>
        <dbReference type="EMBL" id="PWK31504.1"/>
    </source>
</evidence>
<protein>
    <submittedName>
        <fullName evidence="2">Uncharacterized protein</fullName>
    </submittedName>
</protein>
<sequence length="48" mass="4804">MRGLIRVFLGCLVVSGAVMTATPADAGPVHAAPAPISRLAWGDVTEGA</sequence>
<keyword evidence="3" id="KW-1185">Reference proteome</keyword>
<feature type="chain" id="PRO_5016285926" evidence="1">
    <location>
        <begin position="27"/>
        <end position="48"/>
    </location>
</feature>
<accession>A0A316F4G0</accession>
<evidence type="ECO:0000313" key="3">
    <source>
        <dbReference type="Proteomes" id="UP000245697"/>
    </source>
</evidence>
<proteinExistence type="predicted"/>